<feature type="compositionally biased region" description="Acidic residues" evidence="4">
    <location>
        <begin position="613"/>
        <end position="646"/>
    </location>
</feature>
<gene>
    <name evidence="6" type="ORF">BJX63DRAFT_318714</name>
</gene>
<dbReference type="Pfam" id="PF09444">
    <property type="entry name" value="MRC1"/>
    <property type="match status" value="1"/>
</dbReference>
<evidence type="ECO:0000256" key="2">
    <source>
        <dbReference type="ARBA" id="ARBA00022553"/>
    </source>
</evidence>
<evidence type="ECO:0000256" key="1">
    <source>
        <dbReference type="ARBA" id="ARBA00004123"/>
    </source>
</evidence>
<feature type="compositionally biased region" description="Basic and acidic residues" evidence="4">
    <location>
        <begin position="133"/>
        <end position="142"/>
    </location>
</feature>
<feature type="region of interest" description="Disordered" evidence="4">
    <location>
        <begin position="1256"/>
        <end position="1280"/>
    </location>
</feature>
<feature type="compositionally biased region" description="Basic and acidic residues" evidence="4">
    <location>
        <begin position="550"/>
        <end position="567"/>
    </location>
</feature>
<reference evidence="6 7" key="1">
    <citation type="submission" date="2024-07" db="EMBL/GenBank/DDBJ databases">
        <title>Section-level genome sequencing and comparative genomics of Aspergillus sections Usti and Cavernicolus.</title>
        <authorList>
            <consortium name="Lawrence Berkeley National Laboratory"/>
            <person name="Nybo J.L."/>
            <person name="Vesth T.C."/>
            <person name="Theobald S."/>
            <person name="Frisvad J.C."/>
            <person name="Larsen T.O."/>
            <person name="Kjaerboelling I."/>
            <person name="Rothschild-Mancinelli K."/>
            <person name="Lyhne E.K."/>
            <person name="Kogle M.E."/>
            <person name="Barry K."/>
            <person name="Clum A."/>
            <person name="Na H."/>
            <person name="Ledsgaard L."/>
            <person name="Lin J."/>
            <person name="Lipzen A."/>
            <person name="Kuo A."/>
            <person name="Riley R."/>
            <person name="Mondo S."/>
            <person name="Labutti K."/>
            <person name="Haridas S."/>
            <person name="Pangalinan J."/>
            <person name="Salamov A.A."/>
            <person name="Simmons B.A."/>
            <person name="Magnuson J.K."/>
            <person name="Chen J."/>
            <person name="Drula E."/>
            <person name="Henrissat B."/>
            <person name="Wiebenga A."/>
            <person name="Lubbers R.J."/>
            <person name="Gomes A.C."/>
            <person name="Makela M.R."/>
            <person name="Stajich J."/>
            <person name="Grigoriev I.V."/>
            <person name="Mortensen U.H."/>
            <person name="De Vries R.P."/>
            <person name="Baker S.E."/>
            <person name="Andersen M.R."/>
        </authorList>
    </citation>
    <scope>NUCLEOTIDE SEQUENCE [LARGE SCALE GENOMIC DNA]</scope>
    <source>
        <strain evidence="6 7">CBS 588.65</strain>
    </source>
</reference>
<feature type="region of interest" description="Disordered" evidence="4">
    <location>
        <begin position="1221"/>
        <end position="1244"/>
    </location>
</feature>
<feature type="region of interest" description="Disordered" evidence="4">
    <location>
        <begin position="771"/>
        <end position="790"/>
    </location>
</feature>
<feature type="compositionally biased region" description="Acidic residues" evidence="4">
    <location>
        <begin position="885"/>
        <end position="895"/>
    </location>
</feature>
<feature type="region of interest" description="Disordered" evidence="4">
    <location>
        <begin position="833"/>
        <end position="925"/>
    </location>
</feature>
<keyword evidence="3" id="KW-0539">Nucleus</keyword>
<feature type="compositionally biased region" description="Low complexity" evidence="4">
    <location>
        <begin position="1221"/>
        <end position="1236"/>
    </location>
</feature>
<dbReference type="EMBL" id="JBFXLT010000072">
    <property type="protein sequence ID" value="KAL2810390.1"/>
    <property type="molecule type" value="Genomic_DNA"/>
</dbReference>
<evidence type="ECO:0000313" key="7">
    <source>
        <dbReference type="Proteomes" id="UP001610334"/>
    </source>
</evidence>
<feature type="region of interest" description="Disordered" evidence="4">
    <location>
        <begin position="1026"/>
        <end position="1174"/>
    </location>
</feature>
<comment type="subcellular location">
    <subcellularLocation>
        <location evidence="1">Nucleus</location>
    </subcellularLocation>
</comment>
<dbReference type="PANTHER" id="PTHR14396:SF10">
    <property type="entry name" value="CLASPIN"/>
    <property type="match status" value="1"/>
</dbReference>
<feature type="compositionally biased region" description="Acidic residues" evidence="4">
    <location>
        <begin position="842"/>
        <end position="851"/>
    </location>
</feature>
<feature type="region of interest" description="Disordered" evidence="4">
    <location>
        <begin position="550"/>
        <end position="684"/>
    </location>
</feature>
<protein>
    <submittedName>
        <fullName evidence="6">MRC1-like domain-containing protein</fullName>
    </submittedName>
</protein>
<feature type="compositionally biased region" description="Acidic residues" evidence="4">
    <location>
        <begin position="568"/>
        <end position="602"/>
    </location>
</feature>
<keyword evidence="7" id="KW-1185">Reference proteome</keyword>
<proteinExistence type="predicted"/>
<feature type="compositionally biased region" description="Basic and acidic residues" evidence="4">
    <location>
        <begin position="280"/>
        <end position="291"/>
    </location>
</feature>
<feature type="compositionally biased region" description="Basic and acidic residues" evidence="4">
    <location>
        <begin position="912"/>
        <end position="925"/>
    </location>
</feature>
<dbReference type="PANTHER" id="PTHR14396">
    <property type="entry name" value="CLASPIN"/>
    <property type="match status" value="1"/>
</dbReference>
<comment type="caution">
    <text evidence="6">The sequence shown here is derived from an EMBL/GenBank/DDBJ whole genome shotgun (WGS) entry which is preliminary data.</text>
</comment>
<feature type="compositionally biased region" description="Basic and acidic residues" evidence="4">
    <location>
        <begin position="366"/>
        <end position="375"/>
    </location>
</feature>
<accession>A0ABR4H4Y3</accession>
<feature type="compositionally biased region" description="Polar residues" evidence="4">
    <location>
        <begin position="710"/>
        <end position="724"/>
    </location>
</feature>
<feature type="region of interest" description="Disordered" evidence="4">
    <location>
        <begin position="1"/>
        <end position="22"/>
    </location>
</feature>
<evidence type="ECO:0000256" key="4">
    <source>
        <dbReference type="SAM" id="MobiDB-lite"/>
    </source>
</evidence>
<dbReference type="InterPro" id="IPR018564">
    <property type="entry name" value="Repl_chkpnt_MRC1_dom"/>
</dbReference>
<feature type="compositionally biased region" description="Polar residues" evidence="4">
    <location>
        <begin position="775"/>
        <end position="784"/>
    </location>
</feature>
<organism evidence="6 7">
    <name type="scientific">Aspergillus granulosus</name>
    <dbReference type="NCBI Taxonomy" id="176169"/>
    <lineage>
        <taxon>Eukaryota</taxon>
        <taxon>Fungi</taxon>
        <taxon>Dikarya</taxon>
        <taxon>Ascomycota</taxon>
        <taxon>Pezizomycotina</taxon>
        <taxon>Eurotiomycetes</taxon>
        <taxon>Eurotiomycetidae</taxon>
        <taxon>Eurotiales</taxon>
        <taxon>Aspergillaceae</taxon>
        <taxon>Aspergillus</taxon>
        <taxon>Aspergillus subgen. Nidulantes</taxon>
    </lineage>
</organism>
<feature type="compositionally biased region" description="Polar residues" evidence="4">
    <location>
        <begin position="320"/>
        <end position="342"/>
    </location>
</feature>
<name>A0ABR4H4Y3_9EURO</name>
<feature type="compositionally biased region" description="Basic and acidic residues" evidence="4">
    <location>
        <begin position="1258"/>
        <end position="1267"/>
    </location>
</feature>
<evidence type="ECO:0000256" key="3">
    <source>
        <dbReference type="ARBA" id="ARBA00023242"/>
    </source>
</evidence>
<feature type="compositionally biased region" description="Basic and acidic residues" evidence="4">
    <location>
        <begin position="343"/>
        <end position="356"/>
    </location>
</feature>
<feature type="region of interest" description="Disordered" evidence="4">
    <location>
        <begin position="710"/>
        <end position="741"/>
    </location>
</feature>
<feature type="domain" description="DNA replication checkpoint mediator MRC1" evidence="5">
    <location>
        <begin position="876"/>
        <end position="1016"/>
    </location>
</feature>
<feature type="compositionally biased region" description="Basic and acidic residues" evidence="4">
    <location>
        <begin position="868"/>
        <end position="884"/>
    </location>
</feature>
<feature type="compositionally biased region" description="Acidic residues" evidence="4">
    <location>
        <begin position="1117"/>
        <end position="1149"/>
    </location>
</feature>
<feature type="compositionally biased region" description="Basic residues" evidence="4">
    <location>
        <begin position="263"/>
        <end position="279"/>
    </location>
</feature>
<feature type="region of interest" description="Disordered" evidence="4">
    <location>
        <begin position="37"/>
        <end position="390"/>
    </location>
</feature>
<feature type="compositionally biased region" description="Acidic residues" evidence="4">
    <location>
        <begin position="902"/>
        <end position="911"/>
    </location>
</feature>
<feature type="compositionally biased region" description="Polar residues" evidence="4">
    <location>
        <begin position="1"/>
        <end position="12"/>
    </location>
</feature>
<dbReference type="InterPro" id="IPR024146">
    <property type="entry name" value="Claspin"/>
</dbReference>
<keyword evidence="2" id="KW-0597">Phosphoprotein</keyword>
<sequence>MSTPSTPRTARSASVAADSPDILTPGRKIKAMLAAFDSDSESDNDESAVRKPDVNFLESLKANPIPTHDDPMTLDSGSDNDEEDDDIVIPRGRMAACLQGHSTEKNEETLQDTPATETAFERVSKILAAGKQTMDETRRGPSDDEDDDLPAAGPRSGIQNVEAVRDEVDEDSDSARSRSRARSFSPLFVSSPTKQAEGESSGSEEAEPNRNSRFLALVAKKRKEREEKERIEEEKKAAKAKEREISNADLFSEDEDADDGASGKKKSRQQARPGRKASKKALEEMHRETQRMSRNMQLTHEARTKKKITKESFFARFNFMQPQEQTVPEQAAENSSTTADSQHSSDAEAQKDKDTPHTSPVLPPTDRPDLSKDEEMNFPTMEEILSDPTGDILKSIGEAEETTKPAEMSEVKKGKLPIRVAPARVRLTREQVAQHQKDDSDDDLEIVTSPAKCRRIAAFENLPARQVQESASMFKLKVLAQLTSPTRKSTMNSAELSANLLHQAKQQAAKERQERIEELRAKGVVIETAAERAAFEDEVENLVEKARQEGEEIAKKEREAAKRKNNGDQDDDDDDSDFELSGSEDEDGVVDQDEEGEEEEVDEAKAERNGDLVDSEADEDEDDEDDADADVDSEMEEAVEPVEEPEVPTQRRKRPTRVVSDDEDEDEVQAPKTPAKPINPFFNSVERPNIPVKASEATMSLTQAFAGTLAPSQDMSQHDATIPQSLPEPVPMDVRQESDSQVVIKDSQENRAGSADLFGGYWQQDRVSESPIPRSMSQMSQIPDPTQDAGFVLSPFDPNKRFLGTPTSTIETVLVEQNYSPVAARSLRNLKRGKAPALSAVEEQEESEPENVESAFVMMKKAAKKAKKPIEEFDRKKSKARDVVEEAAEESDDEYAGLGGASDDDADDEENAYDREMINDNSGERVDAKQLAALNALHQRNADEKDVAKLLKDITTGALRRRRGNDDEFDLDDSDDEILARRRQKQREFARMRNALLADGKIGEIAENPKKAAFFKAIEDRDDEDDVGFDFLGYEQESSIQDDPSSQDATTEAQSNNAQNESNKRKRPLESAAEEVNNRPPPHLRRKPASAMSKKPATLAEIRETLSFLTERPEYDSFQEDASVNEEEDEQQANNGDGDDDNETEEAEEQLMPTRQREPSVTRSNPRRTRGPVVDRLALLRQASSNSATSASSNTRFAFHTGSNNDKVGSIGFRPPILRKTSTVSSSSSTSTFDSSRVTKTTGASLTKKGAVNYYTAAREREREKQLRTQHRNRGSNITQLLNNYAGNRLGALGGTGNWD</sequence>
<evidence type="ECO:0000313" key="6">
    <source>
        <dbReference type="EMBL" id="KAL2810390.1"/>
    </source>
</evidence>
<feature type="compositionally biased region" description="Polar residues" evidence="4">
    <location>
        <begin position="1036"/>
        <end position="1061"/>
    </location>
</feature>
<feature type="compositionally biased region" description="Acidic residues" evidence="4">
    <location>
        <begin position="78"/>
        <end position="87"/>
    </location>
</feature>
<evidence type="ECO:0000259" key="5">
    <source>
        <dbReference type="Pfam" id="PF09444"/>
    </source>
</evidence>
<dbReference type="Proteomes" id="UP001610334">
    <property type="component" value="Unassembled WGS sequence"/>
</dbReference>
<feature type="compositionally biased region" description="Basic and acidic residues" evidence="4">
    <location>
        <begin position="224"/>
        <end position="246"/>
    </location>
</feature>